<dbReference type="InterPro" id="IPR036047">
    <property type="entry name" value="F-box-like_dom_sf"/>
</dbReference>
<reference evidence="2 3" key="1">
    <citation type="journal article" date="2017" name="Nat. Commun.">
        <title>Genome assembly with in vitro proximity ligation data and whole-genome triplication in lettuce.</title>
        <authorList>
            <person name="Reyes-Chin-Wo S."/>
            <person name="Wang Z."/>
            <person name="Yang X."/>
            <person name="Kozik A."/>
            <person name="Arikit S."/>
            <person name="Song C."/>
            <person name="Xia L."/>
            <person name="Froenicke L."/>
            <person name="Lavelle D.O."/>
            <person name="Truco M.J."/>
            <person name="Xia R."/>
            <person name="Zhu S."/>
            <person name="Xu C."/>
            <person name="Xu H."/>
            <person name="Xu X."/>
            <person name="Cox K."/>
            <person name="Korf I."/>
            <person name="Meyers B.C."/>
            <person name="Michelmore R.W."/>
        </authorList>
    </citation>
    <scope>NUCLEOTIDE SEQUENCE [LARGE SCALE GENOMIC DNA]</scope>
    <source>
        <strain evidence="3">cv. Salinas</strain>
        <tissue evidence="2">Seedlings</tissue>
    </source>
</reference>
<dbReference type="InterPro" id="IPR053781">
    <property type="entry name" value="F-box_AtFBL13-like"/>
</dbReference>
<evidence type="ECO:0000313" key="3">
    <source>
        <dbReference type="Proteomes" id="UP000235145"/>
    </source>
</evidence>
<dbReference type="CDD" id="cd22160">
    <property type="entry name" value="F-box_AtFBL13-like"/>
    <property type="match status" value="1"/>
</dbReference>
<dbReference type="SUPFAM" id="SSF81383">
    <property type="entry name" value="F-box domain"/>
    <property type="match status" value="1"/>
</dbReference>
<dbReference type="PANTHER" id="PTHR34223:SF101">
    <property type="entry name" value="F-BOX DOMAIN-CONTAINING PROTEIN"/>
    <property type="match status" value="1"/>
</dbReference>
<dbReference type="Proteomes" id="UP000235145">
    <property type="component" value="Unassembled WGS sequence"/>
</dbReference>
<evidence type="ECO:0000313" key="2">
    <source>
        <dbReference type="EMBL" id="KAJ0216336.1"/>
    </source>
</evidence>
<dbReference type="SUPFAM" id="SSF52047">
    <property type="entry name" value="RNI-like"/>
    <property type="match status" value="1"/>
</dbReference>
<dbReference type="EMBL" id="NBSK02000003">
    <property type="protein sequence ID" value="KAJ0216336.1"/>
    <property type="molecule type" value="Genomic_DNA"/>
</dbReference>
<comment type="caution">
    <text evidence="2">The sequence shown here is derived from an EMBL/GenBank/DDBJ whole genome shotgun (WGS) entry which is preliminary data.</text>
</comment>
<dbReference type="InterPro" id="IPR055411">
    <property type="entry name" value="LRR_FXL15/At3g58940/PEG3-like"/>
</dbReference>
<dbReference type="PROSITE" id="PS50181">
    <property type="entry name" value="FBOX"/>
    <property type="match status" value="1"/>
</dbReference>
<protein>
    <recommendedName>
        <fullName evidence="1">F-box domain-containing protein</fullName>
    </recommendedName>
</protein>
<dbReference type="AlphaFoldDB" id="A0A9R1XKB3"/>
<evidence type="ECO:0000259" key="1">
    <source>
        <dbReference type="PROSITE" id="PS50181"/>
    </source>
</evidence>
<feature type="domain" description="F-box" evidence="1">
    <location>
        <begin position="5"/>
        <end position="56"/>
    </location>
</feature>
<dbReference type="Pfam" id="PF00646">
    <property type="entry name" value="F-box"/>
    <property type="match status" value="1"/>
</dbReference>
<dbReference type="OrthoDB" id="1848700at2759"/>
<dbReference type="InterPro" id="IPR032675">
    <property type="entry name" value="LRR_dom_sf"/>
</dbReference>
<dbReference type="Gene3D" id="3.80.10.10">
    <property type="entry name" value="Ribonuclease Inhibitor"/>
    <property type="match status" value="1"/>
</dbReference>
<dbReference type="Pfam" id="PF24758">
    <property type="entry name" value="LRR_At5g56370"/>
    <property type="match status" value="1"/>
</dbReference>
<proteinExistence type="predicted"/>
<dbReference type="InterPro" id="IPR053197">
    <property type="entry name" value="F-box_SCFL_complex_component"/>
</dbReference>
<keyword evidence="3" id="KW-1185">Reference proteome</keyword>
<dbReference type="InterPro" id="IPR001810">
    <property type="entry name" value="F-box_dom"/>
</dbReference>
<organism evidence="2 3">
    <name type="scientific">Lactuca sativa</name>
    <name type="common">Garden lettuce</name>
    <dbReference type="NCBI Taxonomy" id="4236"/>
    <lineage>
        <taxon>Eukaryota</taxon>
        <taxon>Viridiplantae</taxon>
        <taxon>Streptophyta</taxon>
        <taxon>Embryophyta</taxon>
        <taxon>Tracheophyta</taxon>
        <taxon>Spermatophyta</taxon>
        <taxon>Magnoliopsida</taxon>
        <taxon>eudicotyledons</taxon>
        <taxon>Gunneridae</taxon>
        <taxon>Pentapetalae</taxon>
        <taxon>asterids</taxon>
        <taxon>campanulids</taxon>
        <taxon>Asterales</taxon>
        <taxon>Asteraceae</taxon>
        <taxon>Cichorioideae</taxon>
        <taxon>Cichorieae</taxon>
        <taxon>Lactucinae</taxon>
        <taxon>Lactuca</taxon>
    </lineage>
</organism>
<dbReference type="PANTHER" id="PTHR34223">
    <property type="entry name" value="OS11G0201299 PROTEIN"/>
    <property type="match status" value="1"/>
</dbReference>
<sequence>MNLAEDRLSSLPDDLIHKILSFLELEHSIRVSVLSSRWKSIWKSMPYLNLINFVKINSPPDFSKFVNNVLSHRNYQIHLSSVFLYSDGRVSHEFMKRFLEYVLTHNVQQLTVSWSPENEVAFPLSLYTSRSLQHLDLHNFGYNGSYSGTPAWDLPALATLHLYNIRVSDNCTDLFSKCPNLKNLNLRNCKIGETKVFKIFHPQLSNLTLESTFWGVEVIDVIAPQLKNLTITHGEGKHLISAPSLTSLVIKGHDPLQLIATQGQGFPSLEKVDLHLSFLSSEHAPKMISLLQQLHTVKLLTLDLNILKILSSSMGLMSNQPSPFANFKIVKFLKSDFGRVYLEVEANEKATTSLVVDSSDQCSIFRMVSREEIEVMSDMVLATLLIAKIRYRLKKRKALTDTKQGHDMEQMDAPRKSCKRKMHEHGKVQVKKQKVQSAFEKQWHFGKMMTQIKKGKSEGLLRKLPTSDTCDLILLLQQIDGLVTELSASKRPVLQETFSILCEEAAVVTNNMLDCMKIPCHKKPKPSNV</sequence>
<dbReference type="SMART" id="SM00256">
    <property type="entry name" value="FBOX"/>
    <property type="match status" value="1"/>
</dbReference>
<dbReference type="Gene3D" id="1.20.1280.50">
    <property type="match status" value="1"/>
</dbReference>
<name>A0A9R1XKB3_LACSA</name>
<gene>
    <name evidence="2" type="ORF">LSAT_V11C300109740</name>
</gene>
<accession>A0A9R1XKB3</accession>